<evidence type="ECO:0000313" key="3">
    <source>
        <dbReference type="Proteomes" id="UP000654075"/>
    </source>
</evidence>
<reference evidence="2" key="1">
    <citation type="submission" date="2021-02" db="EMBL/GenBank/DDBJ databases">
        <authorList>
            <person name="Dougan E. K."/>
            <person name="Rhodes N."/>
            <person name="Thang M."/>
            <person name="Chan C."/>
        </authorList>
    </citation>
    <scope>NUCLEOTIDE SEQUENCE</scope>
</reference>
<organism evidence="2 3">
    <name type="scientific">Polarella glacialis</name>
    <name type="common">Dinoflagellate</name>
    <dbReference type="NCBI Taxonomy" id="89957"/>
    <lineage>
        <taxon>Eukaryota</taxon>
        <taxon>Sar</taxon>
        <taxon>Alveolata</taxon>
        <taxon>Dinophyceae</taxon>
        <taxon>Suessiales</taxon>
        <taxon>Suessiaceae</taxon>
        <taxon>Polarella</taxon>
    </lineage>
</organism>
<sequence>MAVRNLFVIVVVIRAAVIVVVAVVIGVALPGRRYAQGEHIRTAASASSLLCFVAVVVVIVVLLVVVVLVLWPLTLLFPSHVLTEGTRVSQRVVFIVSPILKSAFHCESQRVGLECVPKSGSY</sequence>
<evidence type="ECO:0000256" key="1">
    <source>
        <dbReference type="SAM" id="Phobius"/>
    </source>
</evidence>
<keyword evidence="1" id="KW-1133">Transmembrane helix</keyword>
<keyword evidence="1" id="KW-0812">Transmembrane</keyword>
<name>A0A813FQ65_POLGL</name>
<keyword evidence="1" id="KW-0472">Membrane</keyword>
<proteinExistence type="predicted"/>
<dbReference type="Proteomes" id="UP000654075">
    <property type="component" value="Unassembled WGS sequence"/>
</dbReference>
<gene>
    <name evidence="2" type="ORF">PGLA1383_LOCUS30558</name>
</gene>
<protein>
    <submittedName>
        <fullName evidence="2">Uncharacterized protein</fullName>
    </submittedName>
</protein>
<comment type="caution">
    <text evidence="2">The sequence shown here is derived from an EMBL/GenBank/DDBJ whole genome shotgun (WGS) entry which is preliminary data.</text>
</comment>
<feature type="transmembrane region" description="Helical" evidence="1">
    <location>
        <begin position="6"/>
        <end position="29"/>
    </location>
</feature>
<keyword evidence="3" id="KW-1185">Reference proteome</keyword>
<accession>A0A813FQ65</accession>
<dbReference type="AlphaFoldDB" id="A0A813FQ65"/>
<dbReference type="EMBL" id="CAJNNV010025158">
    <property type="protein sequence ID" value="CAE8612770.1"/>
    <property type="molecule type" value="Genomic_DNA"/>
</dbReference>
<evidence type="ECO:0000313" key="2">
    <source>
        <dbReference type="EMBL" id="CAE8612770.1"/>
    </source>
</evidence>
<feature type="transmembrane region" description="Helical" evidence="1">
    <location>
        <begin position="49"/>
        <end position="71"/>
    </location>
</feature>